<evidence type="ECO:0000313" key="2">
    <source>
        <dbReference type="Proteomes" id="UP001179647"/>
    </source>
</evidence>
<evidence type="ECO:0000313" key="1">
    <source>
        <dbReference type="EMBL" id="WEG72968.1"/>
    </source>
</evidence>
<reference evidence="1" key="1">
    <citation type="submission" date="2022-10" db="EMBL/GenBank/DDBJ databases">
        <title>Vagococcus sp. isolated from poultry meat.</title>
        <authorList>
            <person name="Johansson P."/>
            <person name="Bjorkroth J."/>
        </authorList>
    </citation>
    <scope>NUCLEOTIDE SEQUENCE</scope>
    <source>
        <strain evidence="1">STAA11</strain>
    </source>
</reference>
<organism evidence="1 2">
    <name type="scientific">Vagococcus intermedius</name>
    <dbReference type="NCBI Taxonomy" id="2991418"/>
    <lineage>
        <taxon>Bacteria</taxon>
        <taxon>Bacillati</taxon>
        <taxon>Bacillota</taxon>
        <taxon>Bacilli</taxon>
        <taxon>Lactobacillales</taxon>
        <taxon>Enterococcaceae</taxon>
        <taxon>Vagococcus</taxon>
    </lineage>
</organism>
<dbReference type="RefSeq" id="WP_275468771.1">
    <property type="nucleotide sequence ID" value="NZ_CP110232.1"/>
</dbReference>
<dbReference type="EMBL" id="CP110232">
    <property type="protein sequence ID" value="WEG72968.1"/>
    <property type="molecule type" value="Genomic_DNA"/>
</dbReference>
<dbReference type="AlphaFoldDB" id="A0AAF0CU52"/>
<dbReference type="Proteomes" id="UP001179647">
    <property type="component" value="Chromosome"/>
</dbReference>
<gene>
    <name evidence="1" type="ORF">OL234_08315</name>
</gene>
<keyword evidence="2" id="KW-1185">Reference proteome</keyword>
<accession>A0AAF0CU52</accession>
<sequence>MKGKIILSLLTVVTFGLFMPTASKVEASMTSSSFITDTMIEFPPQSATGMYTGLLDKESLEPPFIPVQATDFEPKEVIIDILNPGPKSLHWAVGVINLTTEEIIVAPIYHLQGAKQMHLPLNNLANKNDVLSVYMVPLVGKGDISVRATLVS</sequence>
<name>A0AAF0CU52_9ENTE</name>
<dbReference type="KEGG" id="vie:OL234_08315"/>
<protein>
    <submittedName>
        <fullName evidence="1">Uncharacterized protein</fullName>
    </submittedName>
</protein>
<proteinExistence type="predicted"/>